<gene>
    <name evidence="4" type="ORF">GIB67_042706</name>
</gene>
<name>A0A7J7NE66_9MAGN</name>
<dbReference type="SUPFAM" id="SSF48452">
    <property type="entry name" value="TPR-like"/>
    <property type="match status" value="1"/>
</dbReference>
<dbReference type="GO" id="GO:0009451">
    <property type="term" value="P:RNA modification"/>
    <property type="evidence" value="ECO:0007669"/>
    <property type="project" value="InterPro"/>
</dbReference>
<dbReference type="PROSITE" id="PS51375">
    <property type="entry name" value="PPR"/>
    <property type="match status" value="3"/>
</dbReference>
<evidence type="ECO:0000313" key="4">
    <source>
        <dbReference type="EMBL" id="KAF6165290.1"/>
    </source>
</evidence>
<dbReference type="InterPro" id="IPR011990">
    <property type="entry name" value="TPR-like_helical_dom_sf"/>
</dbReference>
<dbReference type="GO" id="GO:0003723">
    <property type="term" value="F:RNA binding"/>
    <property type="evidence" value="ECO:0007669"/>
    <property type="project" value="InterPro"/>
</dbReference>
<feature type="repeat" description="PPR" evidence="3">
    <location>
        <begin position="94"/>
        <end position="128"/>
    </location>
</feature>
<dbReference type="FunFam" id="1.25.40.10:FF:000196">
    <property type="entry name" value="Pentatricopeptide repeat-containing protein At4g14850"/>
    <property type="match status" value="1"/>
</dbReference>
<dbReference type="PANTHER" id="PTHR24015:SF1951">
    <property type="entry name" value="OS06G0185700 PROTEIN"/>
    <property type="match status" value="1"/>
</dbReference>
<proteinExistence type="inferred from homology"/>
<protein>
    <recommendedName>
        <fullName evidence="6">Pentatricopeptide repeat-containing protein</fullName>
    </recommendedName>
</protein>
<dbReference type="FunFam" id="1.25.40.10:FF:000073">
    <property type="entry name" value="Pentatricopeptide repeat-containing protein chloroplastic"/>
    <property type="match status" value="1"/>
</dbReference>
<dbReference type="FunFam" id="1.25.40.10:FF:000309">
    <property type="entry name" value="Pentatricopeptide repeat-containing protein, chloroplastic"/>
    <property type="match status" value="1"/>
</dbReference>
<feature type="repeat" description="PPR" evidence="3">
    <location>
        <begin position="396"/>
        <end position="430"/>
    </location>
</feature>
<accession>A0A7J7NE66</accession>
<dbReference type="InterPro" id="IPR002885">
    <property type="entry name" value="PPR_rpt"/>
</dbReference>
<dbReference type="Pfam" id="PF20431">
    <property type="entry name" value="E_motif"/>
    <property type="match status" value="1"/>
</dbReference>
<dbReference type="EMBL" id="JACGCM010000855">
    <property type="protein sequence ID" value="KAF6165290.1"/>
    <property type="molecule type" value="Genomic_DNA"/>
</dbReference>
<sequence length="592" mass="65900">MFRWYFLNYLYFEVIEFYTCLRKCLKENDNAVFSYVLKACSELCGLDMGRRVHCQIVKVGNPDSVVVTGIANMYAKCGEIECSRRVFDEYPGGNVVSWTSMIVGYVQNDRSGDGLVLFNQMRECVVEPNEFTIGTLLTACTKLDALHQGKWVHGYMISKGIDSNSFSVAALVDMYVKCGAVTDARLVFDGLITADFVPWTAMIVGYSQRNYPVEALALFTDRKWVGVMPNSVTITSVLSACAQSNSTDFGRSVHTLGIKLGLEDASMANALVHMYAKCRMIKEASCIFDRISEKDVVSWNSMITGYSQNGFASEALSLFCQMRYSYSLDPITMVSVLSACACIGAHKIGCALHSHSIKDGFLSSNIYVGTALLNLYSKSGDSESSRRVFDEMGDKNIVTWSAMMSGYGMHGDVTGSVTLFSEMLKENLEPNEVVFTNILSACGHTGMVGEGWSFFQSMCKEYHVIPSMKHYVCMVDLLARAGKIEEAMDFIERIPIQSDERVWGALLHGCRLHSRLDLGEVAARRMLELQPDSAGYYVLISNFFASDGRWTQADKLRELMKERRLSKFPGCSLVEMDQSHHPSSSLKVAPLP</sequence>
<evidence type="ECO:0000256" key="1">
    <source>
        <dbReference type="ARBA" id="ARBA00022737"/>
    </source>
</evidence>
<comment type="similarity">
    <text evidence="2">Belongs to the PPR family. PCMP-E subfamily.</text>
</comment>
<dbReference type="InterPro" id="IPR046848">
    <property type="entry name" value="E_motif"/>
</dbReference>
<dbReference type="Gene3D" id="1.25.40.10">
    <property type="entry name" value="Tetratricopeptide repeat domain"/>
    <property type="match status" value="5"/>
</dbReference>
<dbReference type="AlphaFoldDB" id="A0A7J7NE66"/>
<evidence type="ECO:0000256" key="2">
    <source>
        <dbReference type="ARBA" id="ARBA00061659"/>
    </source>
</evidence>
<dbReference type="PANTHER" id="PTHR24015">
    <property type="entry name" value="OS07G0578800 PROTEIN-RELATED"/>
    <property type="match status" value="1"/>
</dbReference>
<dbReference type="OrthoDB" id="185373at2759"/>
<keyword evidence="5" id="KW-1185">Reference proteome</keyword>
<dbReference type="FunFam" id="1.25.40.10:FF:000212">
    <property type="entry name" value="Pentatricopeptide repeat-containing protein At2g03380, mitochondrial"/>
    <property type="match status" value="1"/>
</dbReference>
<comment type="caution">
    <text evidence="4">The sequence shown here is derived from an EMBL/GenBank/DDBJ whole genome shotgun (WGS) entry which is preliminary data.</text>
</comment>
<evidence type="ECO:0000313" key="5">
    <source>
        <dbReference type="Proteomes" id="UP000541444"/>
    </source>
</evidence>
<dbReference type="NCBIfam" id="TIGR00756">
    <property type="entry name" value="PPR"/>
    <property type="match status" value="4"/>
</dbReference>
<feature type="repeat" description="PPR" evidence="3">
    <location>
        <begin position="295"/>
        <end position="325"/>
    </location>
</feature>
<dbReference type="Pfam" id="PF01535">
    <property type="entry name" value="PPR"/>
    <property type="match status" value="3"/>
</dbReference>
<organism evidence="4 5">
    <name type="scientific">Kingdonia uniflora</name>
    <dbReference type="NCBI Taxonomy" id="39325"/>
    <lineage>
        <taxon>Eukaryota</taxon>
        <taxon>Viridiplantae</taxon>
        <taxon>Streptophyta</taxon>
        <taxon>Embryophyta</taxon>
        <taxon>Tracheophyta</taxon>
        <taxon>Spermatophyta</taxon>
        <taxon>Magnoliopsida</taxon>
        <taxon>Ranunculales</taxon>
        <taxon>Circaeasteraceae</taxon>
        <taxon>Kingdonia</taxon>
    </lineage>
</organism>
<keyword evidence="1" id="KW-0677">Repeat</keyword>
<reference evidence="4 5" key="1">
    <citation type="journal article" date="2020" name="IScience">
        <title>Genome Sequencing of the Endangered Kingdonia uniflora (Circaeasteraceae, Ranunculales) Reveals Potential Mechanisms of Evolutionary Specialization.</title>
        <authorList>
            <person name="Sun Y."/>
            <person name="Deng T."/>
            <person name="Zhang A."/>
            <person name="Moore M.J."/>
            <person name="Landis J.B."/>
            <person name="Lin N."/>
            <person name="Zhang H."/>
            <person name="Zhang X."/>
            <person name="Huang J."/>
            <person name="Zhang X."/>
            <person name="Sun H."/>
            <person name="Wang H."/>
        </authorList>
    </citation>
    <scope>NUCLEOTIDE SEQUENCE [LARGE SCALE GENOMIC DNA]</scope>
    <source>
        <strain evidence="4">TB1705</strain>
        <tissue evidence="4">Leaf</tissue>
    </source>
</reference>
<dbReference type="InterPro" id="IPR046960">
    <property type="entry name" value="PPR_At4g14850-like_plant"/>
</dbReference>
<evidence type="ECO:0000256" key="3">
    <source>
        <dbReference type="PROSITE-ProRule" id="PRU00708"/>
    </source>
</evidence>
<evidence type="ECO:0008006" key="6">
    <source>
        <dbReference type="Google" id="ProtNLM"/>
    </source>
</evidence>
<dbReference type="Proteomes" id="UP000541444">
    <property type="component" value="Unassembled WGS sequence"/>
</dbReference>
<dbReference type="Pfam" id="PF13041">
    <property type="entry name" value="PPR_2"/>
    <property type="match status" value="3"/>
</dbReference>